<reference evidence="1 2" key="1">
    <citation type="journal article" date="2018" name="Front. Plant Sci.">
        <title>Red Clover (Trifolium pratense) and Zigzag Clover (T. medium) - A Picture of Genomic Similarities and Differences.</title>
        <authorList>
            <person name="Dluhosova J."/>
            <person name="Istvanek J."/>
            <person name="Nedelnik J."/>
            <person name="Repkova J."/>
        </authorList>
    </citation>
    <scope>NUCLEOTIDE SEQUENCE [LARGE SCALE GENOMIC DNA]</scope>
    <source>
        <strain evidence="2">cv. 10/8</strain>
        <tissue evidence="1">Leaf</tissue>
    </source>
</reference>
<evidence type="ECO:0000313" key="2">
    <source>
        <dbReference type="Proteomes" id="UP000265520"/>
    </source>
</evidence>
<name>A0A392TCT5_9FABA</name>
<dbReference type="AlphaFoldDB" id="A0A392TCT5"/>
<dbReference type="Proteomes" id="UP000265520">
    <property type="component" value="Unassembled WGS sequence"/>
</dbReference>
<evidence type="ECO:0000313" key="1">
    <source>
        <dbReference type="EMBL" id="MCI57946.1"/>
    </source>
</evidence>
<dbReference type="EMBL" id="LXQA010537919">
    <property type="protein sequence ID" value="MCI57946.1"/>
    <property type="molecule type" value="Genomic_DNA"/>
</dbReference>
<protein>
    <submittedName>
        <fullName evidence="1">Uncharacterized protein</fullName>
    </submittedName>
</protein>
<accession>A0A392TCT5</accession>
<comment type="caution">
    <text evidence="1">The sequence shown here is derived from an EMBL/GenBank/DDBJ whole genome shotgun (WGS) entry which is preliminary data.</text>
</comment>
<keyword evidence="2" id="KW-1185">Reference proteome</keyword>
<organism evidence="1 2">
    <name type="scientific">Trifolium medium</name>
    <dbReference type="NCBI Taxonomy" id="97028"/>
    <lineage>
        <taxon>Eukaryota</taxon>
        <taxon>Viridiplantae</taxon>
        <taxon>Streptophyta</taxon>
        <taxon>Embryophyta</taxon>
        <taxon>Tracheophyta</taxon>
        <taxon>Spermatophyta</taxon>
        <taxon>Magnoliopsida</taxon>
        <taxon>eudicotyledons</taxon>
        <taxon>Gunneridae</taxon>
        <taxon>Pentapetalae</taxon>
        <taxon>rosids</taxon>
        <taxon>fabids</taxon>
        <taxon>Fabales</taxon>
        <taxon>Fabaceae</taxon>
        <taxon>Papilionoideae</taxon>
        <taxon>50 kb inversion clade</taxon>
        <taxon>NPAAA clade</taxon>
        <taxon>Hologalegina</taxon>
        <taxon>IRL clade</taxon>
        <taxon>Trifolieae</taxon>
        <taxon>Trifolium</taxon>
    </lineage>
</organism>
<feature type="non-terminal residue" evidence="1">
    <location>
        <position position="1"/>
    </location>
</feature>
<sequence>PWVVPLSISMGLMRPFRCRPSYFCGPRAVDWLTITAFEGWGIWGGRK</sequence>
<proteinExistence type="predicted"/>